<organism evidence="6 7">
    <name type="scientific">Barnesiella viscericola DSM 18177</name>
    <dbReference type="NCBI Taxonomy" id="880074"/>
    <lineage>
        <taxon>Bacteria</taxon>
        <taxon>Pseudomonadati</taxon>
        <taxon>Bacteroidota</taxon>
        <taxon>Bacteroidia</taxon>
        <taxon>Bacteroidales</taxon>
        <taxon>Barnesiellaceae</taxon>
        <taxon>Barnesiella</taxon>
    </lineage>
</organism>
<dbReference type="PANTHER" id="PTHR46036:SF5">
    <property type="entry name" value="LACTOYLGLUTATHIONE LYASE"/>
    <property type="match status" value="1"/>
</dbReference>
<dbReference type="OrthoDB" id="192739at2"/>
<dbReference type="Proteomes" id="UP000018901">
    <property type="component" value="Chromosome"/>
</dbReference>
<proteinExistence type="predicted"/>
<dbReference type="InterPro" id="IPR004360">
    <property type="entry name" value="Glyas_Fos-R_dOase_dom"/>
</dbReference>
<evidence type="ECO:0000313" key="7">
    <source>
        <dbReference type="Proteomes" id="UP000018901"/>
    </source>
</evidence>
<evidence type="ECO:0000256" key="1">
    <source>
        <dbReference type="ARBA" id="ARBA00030291"/>
    </source>
</evidence>
<gene>
    <name evidence="6" type="ORF">BARVI_01205</name>
</gene>
<dbReference type="PANTHER" id="PTHR46036">
    <property type="entry name" value="LACTOYLGLUTATHIONE LYASE"/>
    <property type="match status" value="1"/>
</dbReference>
<evidence type="ECO:0000256" key="3">
    <source>
        <dbReference type="ARBA" id="ARBA00032460"/>
    </source>
</evidence>
<dbReference type="SUPFAM" id="SSF54593">
    <property type="entry name" value="Glyoxalase/Bleomycin resistance protein/Dihydroxybiphenyl dioxygenase"/>
    <property type="match status" value="1"/>
</dbReference>
<dbReference type="RefSeq" id="WP_025277460.1">
    <property type="nucleotide sequence ID" value="NZ_CP007034.1"/>
</dbReference>
<dbReference type="AlphaFoldDB" id="W0ELQ3"/>
<dbReference type="GO" id="GO:0019243">
    <property type="term" value="P:methylglyoxal catabolic process to D-lactate via S-lactoyl-glutathione"/>
    <property type="evidence" value="ECO:0007669"/>
    <property type="project" value="TreeGrafter"/>
</dbReference>
<dbReference type="HOGENOM" id="CLU_046006_8_4_10"/>
<accession>W0ELQ3</accession>
<keyword evidence="6" id="KW-0456">Lyase</keyword>
<dbReference type="Gene3D" id="3.10.180.10">
    <property type="entry name" value="2,3-Dihydroxybiphenyl 1,2-Dioxygenase, domain 1"/>
    <property type="match status" value="1"/>
</dbReference>
<dbReference type="GeneID" id="90528093"/>
<dbReference type="PROSITE" id="PS51819">
    <property type="entry name" value="VOC"/>
    <property type="match status" value="1"/>
</dbReference>
<feature type="domain" description="VOC" evidence="5">
    <location>
        <begin position="6"/>
        <end position="124"/>
    </location>
</feature>
<evidence type="ECO:0000256" key="2">
    <source>
        <dbReference type="ARBA" id="ARBA00030892"/>
    </source>
</evidence>
<sequence length="126" mass="14655">MEIKSRFDHFNVNVTDLDRSIAFYHKALGFTEASRKEAADGSFVLVYLTDGVSPFLLELTWLRDHDQPYELGENESHLCVRVDGDYDQVRAFHKEMGCVCFENEEMGLYFIHDPDDYWIEVLPVKG</sequence>
<evidence type="ECO:0000313" key="6">
    <source>
        <dbReference type="EMBL" id="AHF11692.1"/>
    </source>
</evidence>
<reference evidence="6 7" key="1">
    <citation type="submission" date="2013-12" db="EMBL/GenBank/DDBJ databases">
        <authorList>
            <consortium name="DOE Joint Genome Institute"/>
            <person name="Eisen J."/>
            <person name="Huntemann M."/>
            <person name="Han J."/>
            <person name="Chen A."/>
            <person name="Kyrpides N."/>
            <person name="Mavromatis K."/>
            <person name="Markowitz V."/>
            <person name="Palaniappan K."/>
            <person name="Ivanova N."/>
            <person name="Schaumberg A."/>
            <person name="Pati A."/>
            <person name="Liolios K."/>
            <person name="Nordberg H.P."/>
            <person name="Cantor M.N."/>
            <person name="Hua S.X."/>
            <person name="Woyke T."/>
        </authorList>
    </citation>
    <scope>NUCLEOTIDE SEQUENCE [LARGE SCALE GENOMIC DNA]</scope>
    <source>
        <strain evidence="7">DSM 18177</strain>
    </source>
</reference>
<dbReference type="InterPro" id="IPR037523">
    <property type="entry name" value="VOC_core"/>
</dbReference>
<dbReference type="KEGG" id="bvs:BARVI_01205"/>
<evidence type="ECO:0000259" key="5">
    <source>
        <dbReference type="PROSITE" id="PS51819"/>
    </source>
</evidence>
<dbReference type="Pfam" id="PF00903">
    <property type="entry name" value="Glyoxalase"/>
    <property type="match status" value="1"/>
</dbReference>
<dbReference type="InterPro" id="IPR029068">
    <property type="entry name" value="Glyas_Bleomycin-R_OHBP_Dase"/>
</dbReference>
<dbReference type="STRING" id="880074.BARVI_01205"/>
<dbReference type="PATRIC" id="fig|880074.11.peg.249"/>
<dbReference type="GO" id="GO:0004462">
    <property type="term" value="F:lactoylglutathione lyase activity"/>
    <property type="evidence" value="ECO:0007669"/>
    <property type="project" value="TreeGrafter"/>
</dbReference>
<protein>
    <recommendedName>
        <fullName evidence="2">Aldoketomutase</fullName>
    </recommendedName>
    <alternativeName>
        <fullName evidence="1">Ketone-aldehyde mutase</fullName>
    </alternativeName>
    <alternativeName>
        <fullName evidence="3">Methylglyoxalase</fullName>
    </alternativeName>
    <alternativeName>
        <fullName evidence="4">S-D-lactoylglutathione methylglyoxal lyase</fullName>
    </alternativeName>
</protein>
<dbReference type="eggNOG" id="COG0346">
    <property type="taxonomic scope" value="Bacteria"/>
</dbReference>
<dbReference type="GO" id="GO:0005737">
    <property type="term" value="C:cytoplasm"/>
    <property type="evidence" value="ECO:0007669"/>
    <property type="project" value="TreeGrafter"/>
</dbReference>
<name>W0ELQ3_9BACT</name>
<dbReference type="EMBL" id="CP007034">
    <property type="protein sequence ID" value="AHF11692.1"/>
    <property type="molecule type" value="Genomic_DNA"/>
</dbReference>
<evidence type="ECO:0000256" key="4">
    <source>
        <dbReference type="ARBA" id="ARBA00033298"/>
    </source>
</evidence>
<keyword evidence="7" id="KW-1185">Reference proteome</keyword>